<evidence type="ECO:0000313" key="2">
    <source>
        <dbReference type="EMBL" id="KAK7080343.1"/>
    </source>
</evidence>
<evidence type="ECO:0000256" key="1">
    <source>
        <dbReference type="SAM" id="MobiDB-lite"/>
    </source>
</evidence>
<keyword evidence="3" id="KW-1185">Reference proteome</keyword>
<accession>A0AAN8XF13</accession>
<protein>
    <submittedName>
        <fullName evidence="2">Uncharacterized protein</fullName>
    </submittedName>
</protein>
<proteinExistence type="predicted"/>
<evidence type="ECO:0000313" key="3">
    <source>
        <dbReference type="Proteomes" id="UP001381693"/>
    </source>
</evidence>
<name>A0AAN8XF13_HALRR</name>
<dbReference type="Proteomes" id="UP001381693">
    <property type="component" value="Unassembled WGS sequence"/>
</dbReference>
<feature type="compositionally biased region" description="Low complexity" evidence="1">
    <location>
        <begin position="58"/>
        <end position="74"/>
    </location>
</feature>
<comment type="caution">
    <text evidence="2">The sequence shown here is derived from an EMBL/GenBank/DDBJ whole genome shotgun (WGS) entry which is preliminary data.</text>
</comment>
<dbReference type="EMBL" id="JAXCGZ010005981">
    <property type="protein sequence ID" value="KAK7080343.1"/>
    <property type="molecule type" value="Genomic_DNA"/>
</dbReference>
<sequence length="126" mass="13350">MLTKVFGAEDPVVDLDSLAPSSSGTELSVYNPSFLDLVDTVETSEDDPLHFLLTSGAATSTTATPSTQSSTSTAPIVITTKTGPAQRKPLKVTIKKEYSDDGDLTTPQVLPPSASPPLFRGKKRRN</sequence>
<feature type="region of interest" description="Disordered" evidence="1">
    <location>
        <begin position="58"/>
        <end position="126"/>
    </location>
</feature>
<organism evidence="2 3">
    <name type="scientific">Halocaridina rubra</name>
    <name type="common">Hawaiian red shrimp</name>
    <dbReference type="NCBI Taxonomy" id="373956"/>
    <lineage>
        <taxon>Eukaryota</taxon>
        <taxon>Metazoa</taxon>
        <taxon>Ecdysozoa</taxon>
        <taxon>Arthropoda</taxon>
        <taxon>Crustacea</taxon>
        <taxon>Multicrustacea</taxon>
        <taxon>Malacostraca</taxon>
        <taxon>Eumalacostraca</taxon>
        <taxon>Eucarida</taxon>
        <taxon>Decapoda</taxon>
        <taxon>Pleocyemata</taxon>
        <taxon>Caridea</taxon>
        <taxon>Atyoidea</taxon>
        <taxon>Atyidae</taxon>
        <taxon>Halocaridina</taxon>
    </lineage>
</organism>
<gene>
    <name evidence="2" type="ORF">SK128_025224</name>
</gene>
<dbReference type="AlphaFoldDB" id="A0AAN8XF13"/>
<reference evidence="2 3" key="1">
    <citation type="submission" date="2023-11" db="EMBL/GenBank/DDBJ databases">
        <title>Halocaridina rubra genome assembly.</title>
        <authorList>
            <person name="Smith C."/>
        </authorList>
    </citation>
    <scope>NUCLEOTIDE SEQUENCE [LARGE SCALE GENOMIC DNA]</scope>
    <source>
        <strain evidence="2">EP-1</strain>
        <tissue evidence="2">Whole</tissue>
    </source>
</reference>